<dbReference type="Pfam" id="PF02137">
    <property type="entry name" value="A_deamin"/>
    <property type="match status" value="2"/>
</dbReference>
<feature type="domain" description="DRBM" evidence="3">
    <location>
        <begin position="190"/>
        <end position="252"/>
    </location>
</feature>
<dbReference type="PROSITE" id="PS50141">
    <property type="entry name" value="A_DEAMIN_EDITASE"/>
    <property type="match status" value="1"/>
</dbReference>
<feature type="region of interest" description="Disordered" evidence="2">
    <location>
        <begin position="1"/>
        <end position="49"/>
    </location>
</feature>
<dbReference type="Pfam" id="PF00035">
    <property type="entry name" value="dsrm"/>
    <property type="match status" value="2"/>
</dbReference>
<organism evidence="5 6">
    <name type="scientific">Caenorhabditis tropicalis</name>
    <dbReference type="NCBI Taxonomy" id="1561998"/>
    <lineage>
        <taxon>Eukaryota</taxon>
        <taxon>Metazoa</taxon>
        <taxon>Ecdysozoa</taxon>
        <taxon>Nematoda</taxon>
        <taxon>Chromadorea</taxon>
        <taxon>Rhabditida</taxon>
        <taxon>Rhabditina</taxon>
        <taxon>Rhabditomorpha</taxon>
        <taxon>Rhabditoidea</taxon>
        <taxon>Rhabditidae</taxon>
        <taxon>Peloderinae</taxon>
        <taxon>Caenorhabditis</taxon>
    </lineage>
</organism>
<evidence type="ECO:0000256" key="1">
    <source>
        <dbReference type="PROSITE-ProRule" id="PRU00266"/>
    </source>
</evidence>
<dbReference type="GO" id="GO:0008251">
    <property type="term" value="F:tRNA-specific adenosine deaminase activity"/>
    <property type="evidence" value="ECO:0007669"/>
    <property type="project" value="TreeGrafter"/>
</dbReference>
<dbReference type="SUPFAM" id="SSF54768">
    <property type="entry name" value="dsRNA-binding domain-like"/>
    <property type="match status" value="2"/>
</dbReference>
<dbReference type="SMART" id="SM00358">
    <property type="entry name" value="DSRM"/>
    <property type="match status" value="2"/>
</dbReference>
<dbReference type="SMART" id="SM00552">
    <property type="entry name" value="ADEAMc"/>
    <property type="match status" value="1"/>
</dbReference>
<evidence type="ECO:0000313" key="6">
    <source>
        <dbReference type="WBParaSite" id="Csp11.Scaffold629.g8143.t1"/>
    </source>
</evidence>
<dbReference type="Proteomes" id="UP000095282">
    <property type="component" value="Unplaced"/>
</dbReference>
<feature type="compositionally biased region" description="Low complexity" evidence="2">
    <location>
        <begin position="32"/>
        <end position="49"/>
    </location>
</feature>
<dbReference type="PANTHER" id="PTHR10910:SF144">
    <property type="entry name" value="A TO I EDITASE DOMAIN-CONTAINING PROTEIN-RELATED"/>
    <property type="match status" value="1"/>
</dbReference>
<dbReference type="PANTHER" id="PTHR10910">
    <property type="entry name" value="EUKARYOTE SPECIFIC DSRNA BINDING PROTEIN"/>
    <property type="match status" value="1"/>
</dbReference>
<dbReference type="GO" id="GO:0003726">
    <property type="term" value="F:double-stranded RNA adenosine deaminase activity"/>
    <property type="evidence" value="ECO:0007669"/>
    <property type="project" value="TreeGrafter"/>
</dbReference>
<dbReference type="AlphaFoldDB" id="A0A1I7UD61"/>
<feature type="domain" description="DRBM" evidence="3">
    <location>
        <begin position="545"/>
        <end position="619"/>
    </location>
</feature>
<dbReference type="GO" id="GO:0005730">
    <property type="term" value="C:nucleolus"/>
    <property type="evidence" value="ECO:0007669"/>
    <property type="project" value="TreeGrafter"/>
</dbReference>
<feature type="compositionally biased region" description="Polar residues" evidence="2">
    <location>
        <begin position="158"/>
        <end position="171"/>
    </location>
</feature>
<keyword evidence="1" id="KW-0694">RNA-binding</keyword>
<feature type="region of interest" description="Disordered" evidence="2">
    <location>
        <begin position="276"/>
        <end position="310"/>
    </location>
</feature>
<dbReference type="WBParaSite" id="Csp11.Scaffold629.g8143.t1">
    <property type="protein sequence ID" value="Csp11.Scaffold629.g8143.t1"/>
    <property type="gene ID" value="Csp11.Scaffold629.g8143"/>
</dbReference>
<dbReference type="InterPro" id="IPR014720">
    <property type="entry name" value="dsRBD_dom"/>
</dbReference>
<dbReference type="eggNOG" id="KOG2777">
    <property type="taxonomic scope" value="Eukaryota"/>
</dbReference>
<reference evidence="6" key="1">
    <citation type="submission" date="2016-11" db="UniProtKB">
        <authorList>
            <consortium name="WormBaseParasite"/>
        </authorList>
    </citation>
    <scope>IDENTIFICATION</scope>
</reference>
<feature type="domain" description="A to I editase" evidence="4">
    <location>
        <begin position="706"/>
        <end position="974"/>
    </location>
</feature>
<dbReference type="Gene3D" id="3.30.160.20">
    <property type="match status" value="2"/>
</dbReference>
<accession>A0A1I7UD61</accession>
<evidence type="ECO:0000259" key="3">
    <source>
        <dbReference type="PROSITE" id="PS50137"/>
    </source>
</evidence>
<dbReference type="GO" id="GO:0005737">
    <property type="term" value="C:cytoplasm"/>
    <property type="evidence" value="ECO:0007669"/>
    <property type="project" value="TreeGrafter"/>
</dbReference>
<evidence type="ECO:0000259" key="4">
    <source>
        <dbReference type="PROSITE" id="PS50141"/>
    </source>
</evidence>
<keyword evidence="5" id="KW-1185">Reference proteome</keyword>
<dbReference type="GO" id="GO:0006396">
    <property type="term" value="P:RNA processing"/>
    <property type="evidence" value="ECO:0007669"/>
    <property type="project" value="InterPro"/>
</dbReference>
<dbReference type="GO" id="GO:0003725">
    <property type="term" value="F:double-stranded RNA binding"/>
    <property type="evidence" value="ECO:0007669"/>
    <property type="project" value="TreeGrafter"/>
</dbReference>
<sequence length="987" mass="109609">MDPNLNYNFAYGDGYGSGATDHPSNDPGQYGWASQWSQPASAAAASQQTNTFQQFPQYVSQHQQQQQQQAQQQAQNTYAALNPISTFMQQQKPFGGQQQQQQKKFVPQQSNLFPKSSPARSFGAFGGGSSSMASEWVPPISQNTMMGGPPGHGGRTFPSKNSSFPKPNWRQNKPIRPQQAQKKFDTAGKTPAMVLHELYKQVDESFTEVEGAVPKRYRCTLTVEGRSFQMESANKKAAKQKCAEVAVTTLHPELHITPFEEGVTAKAVPVKAEANADGAAGKGNGAKRNAAEMTQQPAKKTPGGAKKPKLSPVESALSLLDLMQKVIAESKEAYTPVFEASEVSQPEEDQAALEVKQEVKEEEPMESYIKQESPEKSKKSGKWPKRPEVQYTVTLKFAEQGKEYTKTGTNKGIIKDQVIREALRDLFQIPQEDITTVARRHAANRLGSDMNIAQCLHTICSVMNCSLTMVCEPAEDRPIGEGRMYFMGKCSIVDNNEDGRTFETKSPSLHSKALARDFAAQEMLKNYFGIDPTACVKASDVNTQGPCAILHAMLNKQTKQQTKILYEFKDNVPVVAGNPATVFYCDCVIEGNDRFTGSGRSKKLAKNQAAMLALKKIFNIDYDPNTCYPLALSNRVMTESKVSPLCRTIAEFCKREYYQMANFFRASVSTDLASFVLVNKLDEKRLMSISASPQYTVEPDTLNGANGTAVLHMHPIVLARRALIRVLIGELATVADPDSDKNTSIFELKEDGKYALRSDFRLVLYSSYAPVCKFSMDDAPVKQLAMVTPISYNPMPAEVLTLDEIRDQKSLLIHCTADKLLKWNTIGVQGALLSNVMHPIFISDMFFGTESPITDDSLKYALVHRLGQNERDINVESIPTQFRRTIGTSQVWMRGVQTMEELDWNTGRTRKGSPSRVCKAEIFEEYRKIPGVDQKIVEYAKAKENASEYQYEKGVFYGKLEAAGLGKWQTKPSELVDSFTLSAFDSL</sequence>
<evidence type="ECO:0000256" key="2">
    <source>
        <dbReference type="SAM" id="MobiDB-lite"/>
    </source>
</evidence>
<dbReference type="CDD" id="cd00048">
    <property type="entry name" value="DSRM_SF"/>
    <property type="match status" value="2"/>
</dbReference>
<name>A0A1I7UD61_9PELO</name>
<proteinExistence type="predicted"/>
<dbReference type="PROSITE" id="PS50137">
    <property type="entry name" value="DS_RBD"/>
    <property type="match status" value="2"/>
</dbReference>
<dbReference type="GO" id="GO:0006382">
    <property type="term" value="P:adenosine to inosine editing"/>
    <property type="evidence" value="ECO:0007669"/>
    <property type="project" value="TreeGrafter"/>
</dbReference>
<feature type="region of interest" description="Disordered" evidence="2">
    <location>
        <begin position="357"/>
        <end position="383"/>
    </location>
</feature>
<dbReference type="InterPro" id="IPR002466">
    <property type="entry name" value="A_deamin"/>
</dbReference>
<protein>
    <submittedName>
        <fullName evidence="6">DRBM domain-containing protein</fullName>
    </submittedName>
</protein>
<feature type="region of interest" description="Disordered" evidence="2">
    <location>
        <begin position="153"/>
        <end position="184"/>
    </location>
</feature>
<evidence type="ECO:0000313" key="5">
    <source>
        <dbReference type="Proteomes" id="UP000095282"/>
    </source>
</evidence>
<dbReference type="STRING" id="1561998.A0A1I7UD61"/>